<keyword evidence="2" id="KW-1185">Reference proteome</keyword>
<dbReference type="Proteomes" id="UP000799754">
    <property type="component" value="Unassembled WGS sequence"/>
</dbReference>
<organism evidence="1 2">
    <name type="scientific">Macroventuria anomochaeta</name>
    <dbReference type="NCBI Taxonomy" id="301207"/>
    <lineage>
        <taxon>Eukaryota</taxon>
        <taxon>Fungi</taxon>
        <taxon>Dikarya</taxon>
        <taxon>Ascomycota</taxon>
        <taxon>Pezizomycotina</taxon>
        <taxon>Dothideomycetes</taxon>
        <taxon>Pleosporomycetidae</taxon>
        <taxon>Pleosporales</taxon>
        <taxon>Pleosporineae</taxon>
        <taxon>Didymellaceae</taxon>
        <taxon>Macroventuria</taxon>
    </lineage>
</organism>
<name>A0ACB6RKB3_9PLEO</name>
<sequence length="329" mass="36954">MSVRVQTRVITTDPSAVKHIKEHAAALFPNGGWDTHHHIFDPERFPYAVDRHLTPPAASVQQFIDFKARLGFTNSVLTHGLSYGDDCTSLKTFVPELDRSKTSAIAVIDPRTVKPSELESMHNAGIRGIRVNLYKYGAMHDLELQKVALCEHAAVLKEYCSGWSMAFTHIHPEFWNDLIPVVREIADAGIPLVTDHFALLKAASMLPDEHKANVLAQPGLEAICSLVRSGALYVKISAPYRVSELAPGYSDLQPIVRALVDANAGMILWGSDWPHTPRMKVRSREEALRDTQFLQVDDEGWLRTLKGWLSEHEWDMIMVQNPSRLYSSR</sequence>
<accession>A0ACB6RKB3</accession>
<proteinExistence type="predicted"/>
<reference evidence="1" key="1">
    <citation type="journal article" date="2020" name="Stud. Mycol.">
        <title>101 Dothideomycetes genomes: a test case for predicting lifestyles and emergence of pathogens.</title>
        <authorList>
            <person name="Haridas S."/>
            <person name="Albert R."/>
            <person name="Binder M."/>
            <person name="Bloem J."/>
            <person name="Labutti K."/>
            <person name="Salamov A."/>
            <person name="Andreopoulos B."/>
            <person name="Baker S."/>
            <person name="Barry K."/>
            <person name="Bills G."/>
            <person name="Bluhm B."/>
            <person name="Cannon C."/>
            <person name="Castanera R."/>
            <person name="Culley D."/>
            <person name="Daum C."/>
            <person name="Ezra D."/>
            <person name="Gonzalez J."/>
            <person name="Henrissat B."/>
            <person name="Kuo A."/>
            <person name="Liang C."/>
            <person name="Lipzen A."/>
            <person name="Lutzoni F."/>
            <person name="Magnuson J."/>
            <person name="Mondo S."/>
            <person name="Nolan M."/>
            <person name="Ohm R."/>
            <person name="Pangilinan J."/>
            <person name="Park H.-J."/>
            <person name="Ramirez L."/>
            <person name="Alfaro M."/>
            <person name="Sun H."/>
            <person name="Tritt A."/>
            <person name="Yoshinaga Y."/>
            <person name="Zwiers L.-H."/>
            <person name="Turgeon B."/>
            <person name="Goodwin S."/>
            <person name="Spatafora J."/>
            <person name="Crous P."/>
            <person name="Grigoriev I."/>
        </authorList>
    </citation>
    <scope>NUCLEOTIDE SEQUENCE</scope>
    <source>
        <strain evidence="1">CBS 525.71</strain>
    </source>
</reference>
<gene>
    <name evidence="1" type="ORF">BU25DRAFT_480981</name>
</gene>
<evidence type="ECO:0000313" key="1">
    <source>
        <dbReference type="EMBL" id="KAF2622142.1"/>
    </source>
</evidence>
<comment type="caution">
    <text evidence="1">The sequence shown here is derived from an EMBL/GenBank/DDBJ whole genome shotgun (WGS) entry which is preliminary data.</text>
</comment>
<protein>
    <submittedName>
        <fullName evidence="1">Uncharacterized protein</fullName>
    </submittedName>
</protein>
<dbReference type="EMBL" id="MU006747">
    <property type="protein sequence ID" value="KAF2622142.1"/>
    <property type="molecule type" value="Genomic_DNA"/>
</dbReference>
<evidence type="ECO:0000313" key="2">
    <source>
        <dbReference type="Proteomes" id="UP000799754"/>
    </source>
</evidence>